<dbReference type="GO" id="GO:0005886">
    <property type="term" value="C:plasma membrane"/>
    <property type="evidence" value="ECO:0007669"/>
    <property type="project" value="UniProtKB-SubCell"/>
</dbReference>
<dbReference type="PROSITE" id="PS50835">
    <property type="entry name" value="IG_LIKE"/>
    <property type="match status" value="2"/>
</dbReference>
<feature type="signal peptide" evidence="9">
    <location>
        <begin position="1"/>
        <end position="21"/>
    </location>
</feature>
<keyword evidence="2" id="KW-1003">Cell membrane</keyword>
<evidence type="ECO:0000256" key="4">
    <source>
        <dbReference type="ARBA" id="ARBA00022859"/>
    </source>
</evidence>
<keyword evidence="6" id="KW-1015">Disulfide bond</keyword>
<dbReference type="InterPro" id="IPR052051">
    <property type="entry name" value="TCR_complex_component"/>
</dbReference>
<evidence type="ECO:0000256" key="5">
    <source>
        <dbReference type="ARBA" id="ARBA00023136"/>
    </source>
</evidence>
<keyword evidence="7" id="KW-0325">Glycoprotein</keyword>
<evidence type="ECO:0000313" key="11">
    <source>
        <dbReference type="EMBL" id="KAK7904665.1"/>
    </source>
</evidence>
<keyword evidence="4" id="KW-0391">Immunity</keyword>
<organism evidence="11 12">
    <name type="scientific">Mugilogobius chulae</name>
    <name type="common">yellowstripe goby</name>
    <dbReference type="NCBI Taxonomy" id="88201"/>
    <lineage>
        <taxon>Eukaryota</taxon>
        <taxon>Metazoa</taxon>
        <taxon>Chordata</taxon>
        <taxon>Craniata</taxon>
        <taxon>Vertebrata</taxon>
        <taxon>Euteleostomi</taxon>
        <taxon>Actinopterygii</taxon>
        <taxon>Neopterygii</taxon>
        <taxon>Teleostei</taxon>
        <taxon>Neoteleostei</taxon>
        <taxon>Acanthomorphata</taxon>
        <taxon>Gobiaria</taxon>
        <taxon>Gobiiformes</taxon>
        <taxon>Gobioidei</taxon>
        <taxon>Gobiidae</taxon>
        <taxon>Gobionellinae</taxon>
        <taxon>Mugilogobius</taxon>
    </lineage>
</organism>
<evidence type="ECO:0000313" key="12">
    <source>
        <dbReference type="Proteomes" id="UP001460270"/>
    </source>
</evidence>
<feature type="transmembrane region" description="Helical" evidence="8">
    <location>
        <begin position="262"/>
        <end position="287"/>
    </location>
</feature>
<reference evidence="12" key="1">
    <citation type="submission" date="2024-04" db="EMBL/GenBank/DDBJ databases">
        <title>Salinicola lusitanus LLJ914,a marine bacterium isolated from the Okinawa Trough.</title>
        <authorList>
            <person name="Li J."/>
        </authorList>
    </citation>
    <scope>NUCLEOTIDE SEQUENCE [LARGE SCALE GENOMIC DNA]</scope>
</reference>
<dbReference type="InterPro" id="IPR013783">
    <property type="entry name" value="Ig-like_fold"/>
</dbReference>
<dbReference type="InterPro" id="IPR013106">
    <property type="entry name" value="Ig_V-set"/>
</dbReference>
<evidence type="ECO:0000256" key="3">
    <source>
        <dbReference type="ARBA" id="ARBA00022729"/>
    </source>
</evidence>
<dbReference type="SUPFAM" id="SSF48726">
    <property type="entry name" value="Immunoglobulin"/>
    <property type="match status" value="2"/>
</dbReference>
<dbReference type="PANTHER" id="PTHR19433">
    <property type="entry name" value="T-CELL RECEPTOR ALPHA CHAIN V REGION-RELATED"/>
    <property type="match status" value="1"/>
</dbReference>
<feature type="domain" description="Ig-like" evidence="10">
    <location>
        <begin position="33"/>
        <end position="140"/>
    </location>
</feature>
<keyword evidence="5 8" id="KW-0472">Membrane</keyword>
<evidence type="ECO:0000256" key="1">
    <source>
        <dbReference type="ARBA" id="ARBA00004236"/>
    </source>
</evidence>
<dbReference type="Proteomes" id="UP001460270">
    <property type="component" value="Unassembled WGS sequence"/>
</dbReference>
<dbReference type="SMART" id="SM00409">
    <property type="entry name" value="IG"/>
    <property type="match status" value="2"/>
</dbReference>
<keyword evidence="8" id="KW-0812">Transmembrane</keyword>
<keyword evidence="3 9" id="KW-0732">Signal</keyword>
<dbReference type="Pfam" id="PF07686">
    <property type="entry name" value="V-set"/>
    <property type="match status" value="2"/>
</dbReference>
<feature type="domain" description="Ig-like" evidence="10">
    <location>
        <begin position="165"/>
        <end position="255"/>
    </location>
</feature>
<comment type="subcellular location">
    <subcellularLocation>
        <location evidence="1">Cell membrane</location>
    </subcellularLocation>
</comment>
<dbReference type="SMART" id="SM00406">
    <property type="entry name" value="IGv"/>
    <property type="match status" value="2"/>
</dbReference>
<evidence type="ECO:0000256" key="2">
    <source>
        <dbReference type="ARBA" id="ARBA00022475"/>
    </source>
</evidence>
<keyword evidence="12" id="KW-1185">Reference proteome</keyword>
<protein>
    <recommendedName>
        <fullName evidence="10">Ig-like domain-containing protein</fullName>
    </recommendedName>
</protein>
<evidence type="ECO:0000256" key="6">
    <source>
        <dbReference type="ARBA" id="ARBA00023157"/>
    </source>
</evidence>
<dbReference type="PANTHER" id="PTHR19433:SF127">
    <property type="entry name" value="NITR9"/>
    <property type="match status" value="1"/>
</dbReference>
<evidence type="ECO:0000256" key="8">
    <source>
        <dbReference type="SAM" id="Phobius"/>
    </source>
</evidence>
<dbReference type="EMBL" id="JBBPFD010000012">
    <property type="protein sequence ID" value="KAK7904665.1"/>
    <property type="molecule type" value="Genomic_DNA"/>
</dbReference>
<dbReference type="GO" id="GO:0009617">
    <property type="term" value="P:response to bacterium"/>
    <property type="evidence" value="ECO:0007669"/>
    <property type="project" value="TreeGrafter"/>
</dbReference>
<gene>
    <name evidence="11" type="ORF">WMY93_017272</name>
</gene>
<name>A0AAW0NMS4_9GOBI</name>
<accession>A0AAW0NMS4</accession>
<evidence type="ECO:0000256" key="9">
    <source>
        <dbReference type="SAM" id="SignalP"/>
    </source>
</evidence>
<evidence type="ECO:0000259" key="10">
    <source>
        <dbReference type="PROSITE" id="PS50835"/>
    </source>
</evidence>
<dbReference type="GO" id="GO:0002376">
    <property type="term" value="P:immune system process"/>
    <property type="evidence" value="ECO:0007669"/>
    <property type="project" value="UniProtKB-KW"/>
</dbReference>
<dbReference type="InterPro" id="IPR036179">
    <property type="entry name" value="Ig-like_dom_sf"/>
</dbReference>
<comment type="caution">
    <text evidence="11">The sequence shown here is derived from an EMBL/GenBank/DDBJ whole genome shotgun (WGS) entry which is preliminary data.</text>
</comment>
<proteinExistence type="predicted"/>
<dbReference type="AlphaFoldDB" id="A0AAW0NMS4"/>
<dbReference type="InterPro" id="IPR007110">
    <property type="entry name" value="Ig-like_dom"/>
</dbReference>
<evidence type="ECO:0000256" key="7">
    <source>
        <dbReference type="ARBA" id="ARBA00023180"/>
    </source>
</evidence>
<dbReference type="InterPro" id="IPR003599">
    <property type="entry name" value="Ig_sub"/>
</dbReference>
<sequence>MTPSLTFFCLAGVLCVAVGQTEKPPPISTQMMPSLHQKAAYMSVNVGDNVTLECLHNTQVFKYYWFKQSLGEIPRLVSAIYRGAYEGVLEDELKNDPRFKLTIDDRKNNLQIMNMTLSDSGTYFCAMSYSMIFQFVQSVTVFVKEAQFKVKASVRQSQLDEAAPGDSVVINCSVQMERCDEHKVHWFKQSGESAAGVLYSDGSGSDQCERNPNSQTNSCVYNLPMHNVSSEQTGTYYCAVAACGQVLFGNGTKLSVGAAPVAVLYVLSGVSVFTTSLLIVVTFLLCLKNRSKRQGSTSLAKTKGFPKLVQYVAAEQVEKHRRQTDSTWSECIYFNVDTGFK</sequence>
<dbReference type="Gene3D" id="2.60.40.10">
    <property type="entry name" value="Immunoglobulins"/>
    <property type="match status" value="2"/>
</dbReference>
<dbReference type="CDD" id="cd00099">
    <property type="entry name" value="IgV"/>
    <property type="match status" value="1"/>
</dbReference>
<feature type="chain" id="PRO_5043373542" description="Ig-like domain-containing protein" evidence="9">
    <location>
        <begin position="22"/>
        <end position="341"/>
    </location>
</feature>
<keyword evidence="8" id="KW-1133">Transmembrane helix</keyword>